<accession>A0A084JKA9</accession>
<keyword evidence="6 10" id="KW-0067">ATP-binding</keyword>
<keyword evidence="11" id="KW-1185">Reference proteome</keyword>
<keyword evidence="3" id="KW-1003">Cell membrane</keyword>
<dbReference type="GO" id="GO:0005524">
    <property type="term" value="F:ATP binding"/>
    <property type="evidence" value="ECO:0007669"/>
    <property type="project" value="UniProtKB-KW"/>
</dbReference>
<dbReference type="STRING" id="29354.IO98_15595"/>
<evidence type="ECO:0000256" key="1">
    <source>
        <dbReference type="ARBA" id="ARBA00004202"/>
    </source>
</evidence>
<evidence type="ECO:0000256" key="3">
    <source>
        <dbReference type="ARBA" id="ARBA00022475"/>
    </source>
</evidence>
<protein>
    <submittedName>
        <fullName evidence="10">Heme ABC transporter ATP-binding protein</fullName>
    </submittedName>
</protein>
<feature type="domain" description="ABC transporter" evidence="9">
    <location>
        <begin position="4"/>
        <end position="238"/>
    </location>
</feature>
<dbReference type="EMBL" id="JPME01000018">
    <property type="protein sequence ID" value="KEZ89393.1"/>
    <property type="molecule type" value="Genomic_DNA"/>
</dbReference>
<dbReference type="InterPro" id="IPR027417">
    <property type="entry name" value="P-loop_NTPase"/>
</dbReference>
<dbReference type="RefSeq" id="WP_038282561.1">
    <property type="nucleotide sequence ID" value="NZ_JPME01000018.1"/>
</dbReference>
<dbReference type="AlphaFoldDB" id="A0A084JKA9"/>
<dbReference type="Gene3D" id="3.40.50.300">
    <property type="entry name" value="P-loop containing nucleotide triphosphate hydrolases"/>
    <property type="match status" value="2"/>
</dbReference>
<evidence type="ECO:0000259" key="9">
    <source>
        <dbReference type="PROSITE" id="PS50893"/>
    </source>
</evidence>
<dbReference type="OrthoDB" id="9771863at2"/>
<feature type="domain" description="ABC transporter" evidence="9">
    <location>
        <begin position="257"/>
        <end position="503"/>
    </location>
</feature>
<reference evidence="10 11" key="1">
    <citation type="submission" date="2014-07" db="EMBL/GenBank/DDBJ databases">
        <title>Draft genome of Clostridium celerecrescens 152B isolated from sediments associated with methane hydrate from Krishna Godavari basin.</title>
        <authorList>
            <person name="Honkalas V.S."/>
            <person name="Dabir A.P."/>
            <person name="Arora P."/>
            <person name="Dhakephalkar P.K."/>
        </authorList>
    </citation>
    <scope>NUCLEOTIDE SEQUENCE [LARGE SCALE GENOMIC DNA]</scope>
    <source>
        <strain evidence="10 11">152B</strain>
    </source>
</reference>
<dbReference type="InterPro" id="IPR003593">
    <property type="entry name" value="AAA+_ATPase"/>
</dbReference>
<dbReference type="InterPro" id="IPR050107">
    <property type="entry name" value="ABC_carbohydrate_import_ATPase"/>
</dbReference>
<dbReference type="InterPro" id="IPR017871">
    <property type="entry name" value="ABC_transporter-like_CS"/>
</dbReference>
<dbReference type="PANTHER" id="PTHR43790">
    <property type="entry name" value="CARBOHYDRATE TRANSPORT ATP-BINDING PROTEIN MG119-RELATED"/>
    <property type="match status" value="1"/>
</dbReference>
<proteinExistence type="predicted"/>
<dbReference type="GO" id="GO:0005886">
    <property type="term" value="C:plasma membrane"/>
    <property type="evidence" value="ECO:0007669"/>
    <property type="project" value="UniProtKB-SubCell"/>
</dbReference>
<evidence type="ECO:0000313" key="11">
    <source>
        <dbReference type="Proteomes" id="UP000028525"/>
    </source>
</evidence>
<dbReference type="InterPro" id="IPR003439">
    <property type="entry name" value="ABC_transporter-like_ATP-bd"/>
</dbReference>
<evidence type="ECO:0000256" key="8">
    <source>
        <dbReference type="ARBA" id="ARBA00023136"/>
    </source>
</evidence>
<dbReference type="CDD" id="cd03216">
    <property type="entry name" value="ABC_Carb_Monos_I"/>
    <property type="match status" value="1"/>
</dbReference>
<keyword evidence="8" id="KW-0472">Membrane</keyword>
<organism evidence="10 11">
    <name type="scientific">Lacrimispora celerecrescens</name>
    <dbReference type="NCBI Taxonomy" id="29354"/>
    <lineage>
        <taxon>Bacteria</taxon>
        <taxon>Bacillati</taxon>
        <taxon>Bacillota</taxon>
        <taxon>Clostridia</taxon>
        <taxon>Lachnospirales</taxon>
        <taxon>Lachnospiraceae</taxon>
        <taxon>Lacrimispora</taxon>
    </lineage>
</organism>
<keyword evidence="4" id="KW-0677">Repeat</keyword>
<comment type="caution">
    <text evidence="10">The sequence shown here is derived from an EMBL/GenBank/DDBJ whole genome shotgun (WGS) entry which is preliminary data.</text>
</comment>
<keyword evidence="2" id="KW-0813">Transport</keyword>
<dbReference type="FunFam" id="3.40.50.300:FF:000127">
    <property type="entry name" value="Ribose import ATP-binding protein RbsA"/>
    <property type="match status" value="1"/>
</dbReference>
<evidence type="ECO:0000256" key="4">
    <source>
        <dbReference type="ARBA" id="ARBA00022737"/>
    </source>
</evidence>
<evidence type="ECO:0000256" key="6">
    <source>
        <dbReference type="ARBA" id="ARBA00022840"/>
    </source>
</evidence>
<gene>
    <name evidence="10" type="ORF">IO98_15595</name>
</gene>
<dbReference type="Proteomes" id="UP000028525">
    <property type="component" value="Unassembled WGS sequence"/>
</dbReference>
<evidence type="ECO:0000256" key="5">
    <source>
        <dbReference type="ARBA" id="ARBA00022741"/>
    </source>
</evidence>
<sequence length="509" mass="56339">MPLLEMKHITKAFSGVYANEDVTLSVEKGEIHALLGENGAGKTTLMNILFGIYQSDGGEIFYKGESVRFKSPADAISHGIGMVHQHFSLVNRMTVLDNIILGSGGKKEVLDRKQASEEICSLAEKYGLFVKPDELVGSLSVGEQQRVEILKALYRKADLLILDEPTGVLTPQETENFFHVLRRLKDEGHGIIIITHRLSEIMAISERVTILRDGKSVKNLVTLNTTPEELSAYMIGRPLSPKTEDRKKTSKEAALSLEGVSLSKKRAGKMALDHICLTVYKGEILGIAGVEGNGQKELAEVITGIRKHTEGNISFDGSAIDSRSVRERFHKGISYISDDRHMDSLVVDMTVTENMILRTYNRLPFSKKWILDYKKAENRALEAIEEYGIRTSGKSGTRTPVKLMSGGNQQKVILSREISKEARLIVASQPTRGLDIGATEFVHQTLIRQKNQGKSVLLISADLDEILTLSDRIAVMFEGRIMGILNREEADVFKIGLYMGGVTEEGGRP</sequence>
<dbReference type="SUPFAM" id="SSF52540">
    <property type="entry name" value="P-loop containing nucleoside triphosphate hydrolases"/>
    <property type="match status" value="2"/>
</dbReference>
<dbReference type="SMART" id="SM00382">
    <property type="entry name" value="AAA"/>
    <property type="match status" value="1"/>
</dbReference>
<keyword evidence="5" id="KW-0547">Nucleotide-binding</keyword>
<dbReference type="PROSITE" id="PS00211">
    <property type="entry name" value="ABC_TRANSPORTER_1"/>
    <property type="match status" value="2"/>
</dbReference>
<dbReference type="CDD" id="cd03215">
    <property type="entry name" value="ABC_Carb_Monos_II"/>
    <property type="match status" value="1"/>
</dbReference>
<name>A0A084JKA9_9FIRM</name>
<evidence type="ECO:0000313" key="10">
    <source>
        <dbReference type="EMBL" id="KEZ89393.1"/>
    </source>
</evidence>
<evidence type="ECO:0000256" key="7">
    <source>
        <dbReference type="ARBA" id="ARBA00022967"/>
    </source>
</evidence>
<comment type="subcellular location">
    <subcellularLocation>
        <location evidence="1">Cell membrane</location>
        <topology evidence="1">Peripheral membrane protein</topology>
    </subcellularLocation>
</comment>
<dbReference type="Pfam" id="PF00005">
    <property type="entry name" value="ABC_tran"/>
    <property type="match status" value="2"/>
</dbReference>
<dbReference type="GO" id="GO:0016887">
    <property type="term" value="F:ATP hydrolysis activity"/>
    <property type="evidence" value="ECO:0007669"/>
    <property type="project" value="InterPro"/>
</dbReference>
<dbReference type="PROSITE" id="PS50893">
    <property type="entry name" value="ABC_TRANSPORTER_2"/>
    <property type="match status" value="2"/>
</dbReference>
<dbReference type="PANTHER" id="PTHR43790:SF4">
    <property type="entry name" value="GUANOSINE IMPORT ATP-BINDING PROTEIN NUPO"/>
    <property type="match status" value="1"/>
</dbReference>
<evidence type="ECO:0000256" key="2">
    <source>
        <dbReference type="ARBA" id="ARBA00022448"/>
    </source>
</evidence>
<keyword evidence="7" id="KW-1278">Translocase</keyword>